<dbReference type="EMBL" id="BMDX01000005">
    <property type="protein sequence ID" value="GGA73340.1"/>
    <property type="molecule type" value="Genomic_DNA"/>
</dbReference>
<dbReference type="InterPro" id="IPR027474">
    <property type="entry name" value="L-asparaginase_N"/>
</dbReference>
<dbReference type="FunFam" id="3.40.50.40:FF:000001">
    <property type="entry name" value="L-asparaginase 1"/>
    <property type="match status" value="1"/>
</dbReference>
<keyword evidence="18" id="KW-1185">Reference proteome</keyword>
<dbReference type="Proteomes" id="UP000619743">
    <property type="component" value="Unassembled WGS sequence"/>
</dbReference>
<dbReference type="Pfam" id="PF00710">
    <property type="entry name" value="Asparaginase"/>
    <property type="match status" value="1"/>
</dbReference>
<comment type="subcellular location">
    <subcellularLocation>
        <location evidence="1">Cytoplasm</location>
    </subcellularLocation>
</comment>
<evidence type="ECO:0000313" key="18">
    <source>
        <dbReference type="Proteomes" id="UP000619743"/>
    </source>
</evidence>
<evidence type="ECO:0000259" key="15">
    <source>
        <dbReference type="Pfam" id="PF00710"/>
    </source>
</evidence>
<dbReference type="Gene3D" id="3.40.50.1170">
    <property type="entry name" value="L-asparaginase, N-terminal domain"/>
    <property type="match status" value="1"/>
</dbReference>
<comment type="similarity">
    <text evidence="2">Belongs to the asparaginase 1 family.</text>
</comment>
<dbReference type="OrthoDB" id="9788068at2"/>
<dbReference type="Pfam" id="PF17763">
    <property type="entry name" value="Asparaginase_C"/>
    <property type="match status" value="1"/>
</dbReference>
<dbReference type="InterPro" id="IPR006033">
    <property type="entry name" value="AsnA_fam"/>
</dbReference>
<evidence type="ECO:0000256" key="2">
    <source>
        <dbReference type="ARBA" id="ARBA00010518"/>
    </source>
</evidence>
<evidence type="ECO:0000256" key="13">
    <source>
        <dbReference type="PROSITE-ProRule" id="PRU10099"/>
    </source>
</evidence>
<feature type="binding site" evidence="12">
    <location>
        <begin position="90"/>
        <end position="91"/>
    </location>
    <ligand>
        <name>substrate</name>
    </ligand>
</feature>
<reference evidence="18" key="1">
    <citation type="journal article" date="2019" name="Int. J. Syst. Evol. Microbiol.">
        <title>The Global Catalogue of Microorganisms (GCM) 10K type strain sequencing project: providing services to taxonomists for standard genome sequencing and annotation.</title>
        <authorList>
            <consortium name="The Broad Institute Genomics Platform"/>
            <consortium name="The Broad Institute Genome Sequencing Center for Infectious Disease"/>
            <person name="Wu L."/>
            <person name="Ma J."/>
        </authorList>
    </citation>
    <scope>NUCLEOTIDE SEQUENCE [LARGE SCALE GENOMIC DNA]</scope>
    <source>
        <strain evidence="18">CGMCC 1.10130</strain>
    </source>
</reference>
<dbReference type="PANTHER" id="PTHR11707">
    <property type="entry name" value="L-ASPARAGINASE"/>
    <property type="match status" value="1"/>
</dbReference>
<evidence type="ECO:0000256" key="11">
    <source>
        <dbReference type="PIRSR" id="PIRSR001220-1"/>
    </source>
</evidence>
<evidence type="ECO:0000256" key="7">
    <source>
        <dbReference type="ARBA" id="ARBA00049366"/>
    </source>
</evidence>
<dbReference type="InterPro" id="IPR036152">
    <property type="entry name" value="Asp/glu_Ase-like_sf"/>
</dbReference>
<evidence type="ECO:0000313" key="17">
    <source>
        <dbReference type="EMBL" id="GGA73340.1"/>
    </source>
</evidence>
<feature type="active site" evidence="13">
    <location>
        <position position="13"/>
    </location>
</feature>
<gene>
    <name evidence="17" type="ORF">GCM10011369_13850</name>
</gene>
<dbReference type="RefSeq" id="WP_087505259.1">
    <property type="nucleotide sequence ID" value="NZ_BMDX01000005.1"/>
</dbReference>
<dbReference type="FunFam" id="3.40.50.1170:FF:000002">
    <property type="entry name" value="L-asparaginase 1"/>
    <property type="match status" value="1"/>
</dbReference>
<comment type="catalytic activity">
    <reaction evidence="7">
        <text>L-asparagine + H2O = L-aspartate + NH4(+)</text>
        <dbReference type="Rhea" id="RHEA:21016"/>
        <dbReference type="ChEBI" id="CHEBI:15377"/>
        <dbReference type="ChEBI" id="CHEBI:28938"/>
        <dbReference type="ChEBI" id="CHEBI:29991"/>
        <dbReference type="ChEBI" id="CHEBI:58048"/>
        <dbReference type="EC" id="3.5.1.1"/>
    </reaction>
</comment>
<keyword evidence="5" id="KW-0963">Cytoplasm</keyword>
<organism evidence="17 18">
    <name type="scientific">Neiella marina</name>
    <dbReference type="NCBI Taxonomy" id="508461"/>
    <lineage>
        <taxon>Bacteria</taxon>
        <taxon>Pseudomonadati</taxon>
        <taxon>Pseudomonadota</taxon>
        <taxon>Gammaproteobacteria</taxon>
        <taxon>Alteromonadales</taxon>
        <taxon>Echinimonadaceae</taxon>
        <taxon>Neiella</taxon>
    </lineage>
</organism>
<dbReference type="InterPro" id="IPR040919">
    <property type="entry name" value="Asparaginase_C"/>
</dbReference>
<evidence type="ECO:0000256" key="10">
    <source>
        <dbReference type="ARBA" id="ARBA00080176"/>
    </source>
</evidence>
<evidence type="ECO:0000256" key="1">
    <source>
        <dbReference type="ARBA" id="ARBA00004496"/>
    </source>
</evidence>
<dbReference type="NCBIfam" id="TIGR00519">
    <property type="entry name" value="asnASE_I"/>
    <property type="match status" value="1"/>
</dbReference>
<dbReference type="PIRSF" id="PIRSF500176">
    <property type="entry name" value="L_ASNase"/>
    <property type="match status" value="1"/>
</dbReference>
<dbReference type="PANTHER" id="PTHR11707:SF28">
    <property type="entry name" value="60 KDA LYSOPHOSPHOLIPASE"/>
    <property type="match status" value="1"/>
</dbReference>
<dbReference type="AlphaFoldDB" id="A0A8J2XP23"/>
<dbReference type="SFLD" id="SFLDS00057">
    <property type="entry name" value="Glutaminase/Asparaginase"/>
    <property type="match status" value="1"/>
</dbReference>
<name>A0A8J2XP23_9GAMM</name>
<dbReference type="InterPro" id="IPR027475">
    <property type="entry name" value="Asparaginase/glutaminase_AS2"/>
</dbReference>
<evidence type="ECO:0000256" key="5">
    <source>
        <dbReference type="ARBA" id="ARBA00022490"/>
    </source>
</evidence>
<dbReference type="InterPro" id="IPR020827">
    <property type="entry name" value="Asparaginase/glutaminase_AS1"/>
</dbReference>
<evidence type="ECO:0000256" key="4">
    <source>
        <dbReference type="ARBA" id="ARBA00012920"/>
    </source>
</evidence>
<dbReference type="Gene3D" id="3.40.50.40">
    <property type="match status" value="1"/>
</dbReference>
<evidence type="ECO:0000256" key="6">
    <source>
        <dbReference type="ARBA" id="ARBA00022801"/>
    </source>
</evidence>
<evidence type="ECO:0000256" key="3">
    <source>
        <dbReference type="ARBA" id="ARBA00011881"/>
    </source>
</evidence>
<protein>
    <recommendedName>
        <fullName evidence="8">L-asparaginase 1</fullName>
        <ecNumber evidence="4">3.5.1.1</ecNumber>
    </recommendedName>
    <alternativeName>
        <fullName evidence="9">L-asparaginase I</fullName>
    </alternativeName>
    <alternativeName>
        <fullName evidence="10">L-asparagine amidohydrolase I</fullName>
    </alternativeName>
</protein>
<feature type="active site" evidence="14">
    <location>
        <position position="90"/>
    </location>
</feature>
<dbReference type="SMART" id="SM00870">
    <property type="entry name" value="Asparaginase"/>
    <property type="match status" value="1"/>
</dbReference>
<evidence type="ECO:0000256" key="14">
    <source>
        <dbReference type="PROSITE-ProRule" id="PRU10100"/>
    </source>
</evidence>
<dbReference type="SUPFAM" id="SSF53774">
    <property type="entry name" value="Glutaminase/Asparaginase"/>
    <property type="match status" value="1"/>
</dbReference>
<dbReference type="EC" id="3.5.1.1" evidence="4"/>
<keyword evidence="6" id="KW-0378">Hydrolase</keyword>
<accession>A0A8J2XP23</accession>
<dbReference type="GO" id="GO:0005829">
    <property type="term" value="C:cytosol"/>
    <property type="evidence" value="ECO:0007669"/>
    <property type="project" value="TreeGrafter"/>
</dbReference>
<dbReference type="InterPro" id="IPR037152">
    <property type="entry name" value="L-asparaginase_N_sf"/>
</dbReference>
<proteinExistence type="inferred from homology"/>
<evidence type="ECO:0000256" key="8">
    <source>
        <dbReference type="ARBA" id="ARBA00067587"/>
    </source>
</evidence>
<dbReference type="InterPro" id="IPR027473">
    <property type="entry name" value="L-asparaginase_C"/>
</dbReference>
<evidence type="ECO:0000256" key="9">
    <source>
        <dbReference type="ARBA" id="ARBA00079761"/>
    </source>
</evidence>
<dbReference type="PIRSF" id="PIRSF001220">
    <property type="entry name" value="L-ASNase_gatD"/>
    <property type="match status" value="1"/>
</dbReference>
<dbReference type="PROSITE" id="PS51732">
    <property type="entry name" value="ASN_GLN_ASE_3"/>
    <property type="match status" value="1"/>
</dbReference>
<dbReference type="PROSITE" id="PS00917">
    <property type="entry name" value="ASN_GLN_ASE_2"/>
    <property type="match status" value="1"/>
</dbReference>
<comment type="caution">
    <text evidence="17">The sequence shown here is derived from an EMBL/GenBank/DDBJ whole genome shotgun (WGS) entry which is preliminary data.</text>
</comment>
<dbReference type="NCBIfam" id="NF006998">
    <property type="entry name" value="PRK09461.1"/>
    <property type="match status" value="1"/>
</dbReference>
<dbReference type="InterPro" id="IPR006034">
    <property type="entry name" value="Asparaginase/glutaminase-like"/>
</dbReference>
<evidence type="ECO:0000256" key="12">
    <source>
        <dbReference type="PIRSR" id="PIRSR001220-2"/>
    </source>
</evidence>
<dbReference type="GO" id="GO:0009066">
    <property type="term" value="P:aspartate family amino acid metabolic process"/>
    <property type="evidence" value="ECO:0007669"/>
    <property type="project" value="UniProtKB-ARBA"/>
</dbReference>
<evidence type="ECO:0000259" key="16">
    <source>
        <dbReference type="Pfam" id="PF17763"/>
    </source>
</evidence>
<feature type="binding site" evidence="12">
    <location>
        <position position="59"/>
    </location>
    <ligand>
        <name>substrate</name>
    </ligand>
</feature>
<dbReference type="GO" id="GO:0004067">
    <property type="term" value="F:asparaginase activity"/>
    <property type="evidence" value="ECO:0007669"/>
    <property type="project" value="UniProtKB-UniRule"/>
</dbReference>
<dbReference type="PROSITE" id="PS00144">
    <property type="entry name" value="ASN_GLN_ASE_1"/>
    <property type="match status" value="1"/>
</dbReference>
<dbReference type="CDD" id="cd08963">
    <property type="entry name" value="L-asparaginase_I"/>
    <property type="match status" value="1"/>
</dbReference>
<feature type="active site" description="O-isoaspartyl threonine intermediate" evidence="11">
    <location>
        <position position="13"/>
    </location>
</feature>
<dbReference type="PRINTS" id="PR00139">
    <property type="entry name" value="ASNGLNASE"/>
</dbReference>
<feature type="domain" description="L-asparaginase N-terminal" evidence="15">
    <location>
        <begin position="4"/>
        <end position="190"/>
    </location>
</feature>
<dbReference type="InterPro" id="IPR041725">
    <property type="entry name" value="L-asparaginase_I"/>
</dbReference>
<sequence length="337" mass="36785">MKKNIYVAYTGGTIGMCPSAGGYVPTPGHLVGAVAAMPEFHRKEMPNFTIREYSPLLDSSEMEPADWQRIAEDIQTNYHRYDGFIVLHGTDTMAFTASALSFMLTNLDKPVIVTGSQIPLAELRSDGQTNLLNALYLAANYPVAEVCLFFNNTLYRGNRCSKVDADSFDAFASPNYPSLINVGIDVRVNAGKISKTSSNEPLNVQPISPQPIGLVRLYPGIMPELIENILRQPVKALILQSYGVGNGPGNQQMLELLKKADDDGIVIVNTTQCLKGHVNMAGYVSGNKLANTGAISGQDMTIEATLTKLHFLLSQDLTPQQVKEQMLRNLRGELSAF</sequence>
<feature type="domain" description="Asparaginase/glutaminase C-terminal" evidence="16">
    <location>
        <begin position="213"/>
        <end position="326"/>
    </location>
</feature>
<comment type="subunit">
    <text evidence="3">Homotetramer.</text>
</comment>